<name>A0A2T0GXP8_ACTMO</name>
<proteinExistence type="predicted"/>
<evidence type="ECO:0000313" key="3">
    <source>
        <dbReference type="Proteomes" id="UP000239352"/>
    </source>
</evidence>
<dbReference type="Proteomes" id="UP000239352">
    <property type="component" value="Unassembled WGS sequence"/>
</dbReference>
<sequence length="67" mass="7446">MYGAADGVTRELVWRRSSRSHPNNDCVEVGVGVDVVLVRDSKNRAAGVLTFTPRQWRRFRAGLGTSD</sequence>
<accession>A0A2T0GXP8</accession>
<gene>
    <name evidence="2" type="ORF">CEP50_07885</name>
</gene>
<dbReference type="InterPro" id="IPR007278">
    <property type="entry name" value="DUF397"/>
</dbReference>
<comment type="caution">
    <text evidence="2">The sequence shown here is derived from an EMBL/GenBank/DDBJ whole genome shotgun (WGS) entry which is preliminary data.</text>
</comment>
<dbReference type="AlphaFoldDB" id="A0A2T0GXP8"/>
<evidence type="ECO:0000313" key="2">
    <source>
        <dbReference type="EMBL" id="PRW63886.1"/>
    </source>
</evidence>
<keyword evidence="3" id="KW-1185">Reference proteome</keyword>
<protein>
    <submittedName>
        <fullName evidence="2">DUF397 domain-containing protein</fullName>
    </submittedName>
</protein>
<organism evidence="2 3">
    <name type="scientific">Actinopolyspora mortivallis</name>
    <dbReference type="NCBI Taxonomy" id="33906"/>
    <lineage>
        <taxon>Bacteria</taxon>
        <taxon>Bacillati</taxon>
        <taxon>Actinomycetota</taxon>
        <taxon>Actinomycetes</taxon>
        <taxon>Actinopolysporales</taxon>
        <taxon>Actinopolysporaceae</taxon>
        <taxon>Actinopolyspora</taxon>
    </lineage>
</organism>
<dbReference type="Pfam" id="PF04149">
    <property type="entry name" value="DUF397"/>
    <property type="match status" value="1"/>
</dbReference>
<dbReference type="RefSeq" id="WP_106113278.1">
    <property type="nucleotide sequence ID" value="NZ_PVSR01000008.1"/>
</dbReference>
<feature type="domain" description="DUF397" evidence="1">
    <location>
        <begin position="12"/>
        <end position="63"/>
    </location>
</feature>
<reference evidence="2 3" key="1">
    <citation type="submission" date="2018-03" db="EMBL/GenBank/DDBJ databases">
        <title>Actinopolyspora mortivallis from Sahara, screening for active biomolecules.</title>
        <authorList>
            <person name="Selama O."/>
            <person name="Wellington E.M.H."/>
            <person name="Hacene H."/>
        </authorList>
    </citation>
    <scope>NUCLEOTIDE SEQUENCE [LARGE SCALE GENOMIC DNA]</scope>
    <source>
        <strain evidence="2 3">M5A</strain>
    </source>
</reference>
<dbReference type="InParanoid" id="A0A2T0GXP8"/>
<evidence type="ECO:0000259" key="1">
    <source>
        <dbReference type="Pfam" id="PF04149"/>
    </source>
</evidence>
<dbReference type="EMBL" id="PVSR01000008">
    <property type="protein sequence ID" value="PRW63886.1"/>
    <property type="molecule type" value="Genomic_DNA"/>
</dbReference>